<dbReference type="Gene3D" id="1.10.443.30">
    <property type="entry name" value="Telomere resolvase"/>
    <property type="match status" value="1"/>
</dbReference>
<gene>
    <name evidence="2" type="ORF">DA73_0201860</name>
</gene>
<dbReference type="AlphaFoldDB" id="A0A0C1NLW6"/>
<dbReference type="Pfam" id="PF16684">
    <property type="entry name" value="ResT-TelK_cat"/>
    <property type="match status" value="1"/>
</dbReference>
<sequence length="413" mass="47639">MPKLHTLADIEAMRDKLSSETKETLGKLYRDELRRYAAYFADVKYNDKKEVLIDKILEGTKEVRLQKQKAILDLQDEVTRTINSTDTISVEWLEKLTSVMDAKVAANIVNQKLRAKNPITNTPVYAASTIAKTQVPDIKKLVSTLKDVEYSETFSKQLGSLVSDLHKEYNRHYTTEQLSEYASDRTIVNFRDVISWCEKQLIELKSWKLVTIALTLTSGRRPVELHTTGKFHEIDFQSIDIKTTETRGHKKVVVTRHLDGYEIIKGWLSFEGQAKEKKDMKYKESVGVYNIPLLVDTSLWLSGFNYLENEEKLGFNEDGTPKVDKTKLNGTYAKYISDVIKSANLTEKLGISKWYDCRDFYAASFRDYHNKLQQTSDNHRQMHESKILARLLGHNPDDVTTQDSYNKIAVRFE</sequence>
<evidence type="ECO:0000259" key="1">
    <source>
        <dbReference type="Pfam" id="PF16684"/>
    </source>
</evidence>
<dbReference type="InterPro" id="IPR032047">
    <property type="entry name" value="ResT/TelK_cat"/>
</dbReference>
<protein>
    <recommendedName>
        <fullName evidence="1">Telomere resolvase ResT/TelK catalytic domain-containing protein</fullName>
    </recommendedName>
</protein>
<reference evidence="2" key="1">
    <citation type="journal article" date="2015" name="Genome Announc.">
        <title>Draft Genome Sequence of Tolypothrix boutellei Strain VB521301.</title>
        <authorList>
            <person name="Chandrababunaidu M.M."/>
            <person name="Singh D."/>
            <person name="Sen D."/>
            <person name="Bhan S."/>
            <person name="Das S."/>
            <person name="Gupta A."/>
            <person name="Adhikary S.P."/>
            <person name="Tripathy S."/>
        </authorList>
    </citation>
    <scope>NUCLEOTIDE SEQUENCE</scope>
    <source>
        <strain evidence="2">VB521301</strain>
    </source>
</reference>
<name>A0A0C1NLW6_9CYAN</name>
<accession>A0A0C1NLW6</accession>
<proteinExistence type="predicted"/>
<dbReference type="OrthoDB" id="503741at2"/>
<dbReference type="InterPro" id="IPR038280">
    <property type="entry name" value="ResT/TelK_cat_sf"/>
</dbReference>
<evidence type="ECO:0000313" key="2">
    <source>
        <dbReference type="EMBL" id="KIE13816.1"/>
    </source>
</evidence>
<comment type="caution">
    <text evidence="2">The sequence shown here is derived from an EMBL/GenBank/DDBJ whole genome shotgun (WGS) entry which is preliminary data.</text>
</comment>
<dbReference type="EMBL" id="JHEG02000005">
    <property type="protein sequence ID" value="KIE13816.1"/>
    <property type="molecule type" value="Genomic_DNA"/>
</dbReference>
<feature type="domain" description="Telomere resolvase ResT/TelK catalytic" evidence="1">
    <location>
        <begin position="188"/>
        <end position="407"/>
    </location>
</feature>
<organism evidence="2">
    <name type="scientific">Tolypothrix bouteillei VB521301</name>
    <dbReference type="NCBI Taxonomy" id="1479485"/>
    <lineage>
        <taxon>Bacteria</taxon>
        <taxon>Bacillati</taxon>
        <taxon>Cyanobacteriota</taxon>
        <taxon>Cyanophyceae</taxon>
        <taxon>Nostocales</taxon>
        <taxon>Tolypothrichaceae</taxon>
        <taxon>Tolypothrix</taxon>
    </lineage>
</organism>